<keyword evidence="1" id="KW-0732">Signal</keyword>
<accession>A0A2A7S5R4</accession>
<protein>
    <recommendedName>
        <fullName evidence="4">DUF4148 domain-containing protein</fullName>
    </recommendedName>
</protein>
<organism evidence="2 3">
    <name type="scientific">Burkholderia gladioli</name>
    <name type="common">Pseudomonas marginata</name>
    <name type="synonym">Phytomonas marginata</name>
    <dbReference type="NCBI Taxonomy" id="28095"/>
    <lineage>
        <taxon>Bacteria</taxon>
        <taxon>Pseudomonadati</taxon>
        <taxon>Pseudomonadota</taxon>
        <taxon>Betaproteobacteria</taxon>
        <taxon>Burkholderiales</taxon>
        <taxon>Burkholderiaceae</taxon>
        <taxon>Burkholderia</taxon>
    </lineage>
</organism>
<reference evidence="3" key="1">
    <citation type="submission" date="2017-09" db="EMBL/GenBank/DDBJ databases">
        <title>FDA dAtabase for Regulatory Grade micrObial Sequences (FDA-ARGOS): Supporting development and validation of Infectious Disease Dx tests.</title>
        <authorList>
            <person name="Minogue T."/>
            <person name="Wolcott M."/>
            <person name="Wasieloski L."/>
            <person name="Aguilar W."/>
            <person name="Moore D."/>
            <person name="Tallon L."/>
            <person name="Sadzewicz L."/>
            <person name="Ott S."/>
            <person name="Zhao X."/>
            <person name="Nagaraj S."/>
            <person name="Vavikolanu K."/>
            <person name="Aluvathingal J."/>
            <person name="Nadendla S."/>
            <person name="Sichtig H."/>
        </authorList>
    </citation>
    <scope>NUCLEOTIDE SEQUENCE [LARGE SCALE GENOMIC DNA]</scope>
    <source>
        <strain evidence="3">FDAARGOS_390</strain>
    </source>
</reference>
<gene>
    <name evidence="2" type="ORF">CRM94_31235</name>
</gene>
<feature type="chain" id="PRO_5012427777" description="DUF4148 domain-containing protein" evidence="1">
    <location>
        <begin position="24"/>
        <end position="101"/>
    </location>
</feature>
<evidence type="ECO:0000313" key="3">
    <source>
        <dbReference type="Proteomes" id="UP000220629"/>
    </source>
</evidence>
<dbReference type="RefSeq" id="WP_096749227.1">
    <property type="nucleotide sequence ID" value="NZ_CADEPO010000005.1"/>
</dbReference>
<evidence type="ECO:0008006" key="4">
    <source>
        <dbReference type="Google" id="ProtNLM"/>
    </source>
</evidence>
<dbReference type="EMBL" id="PDDY01000004">
    <property type="protein sequence ID" value="PEH38812.1"/>
    <property type="molecule type" value="Genomic_DNA"/>
</dbReference>
<proteinExistence type="predicted"/>
<sequence>MKKFLIGMAVVPLLAAAANLVHASDARLFRLSAPAASRDRVQAQLVDAWLRGVSAADEKQTYPSPPEYRRFISMRRCHYARLHPDRRYTGVVAADCGKAIS</sequence>
<evidence type="ECO:0000313" key="2">
    <source>
        <dbReference type="EMBL" id="PEH38812.1"/>
    </source>
</evidence>
<dbReference type="AlphaFoldDB" id="A0A2A7S5R4"/>
<comment type="caution">
    <text evidence="2">The sequence shown here is derived from an EMBL/GenBank/DDBJ whole genome shotgun (WGS) entry which is preliminary data.</text>
</comment>
<dbReference type="Proteomes" id="UP000220629">
    <property type="component" value="Unassembled WGS sequence"/>
</dbReference>
<evidence type="ECO:0000256" key="1">
    <source>
        <dbReference type="SAM" id="SignalP"/>
    </source>
</evidence>
<name>A0A2A7S5R4_BURGA</name>
<feature type="signal peptide" evidence="1">
    <location>
        <begin position="1"/>
        <end position="23"/>
    </location>
</feature>